<dbReference type="Gene3D" id="3.40.50.1820">
    <property type="entry name" value="alpha/beta hydrolase"/>
    <property type="match status" value="1"/>
</dbReference>
<dbReference type="EMBL" id="JAUEPR010000020">
    <property type="protein sequence ID" value="KAK0476327.1"/>
    <property type="molecule type" value="Genomic_DNA"/>
</dbReference>
<dbReference type="GO" id="GO:0016787">
    <property type="term" value="F:hydrolase activity"/>
    <property type="evidence" value="ECO:0007669"/>
    <property type="project" value="UniProtKB-KW"/>
</dbReference>
<reference evidence="2" key="1">
    <citation type="submission" date="2023-06" db="EMBL/GenBank/DDBJ databases">
        <authorList>
            <consortium name="Lawrence Berkeley National Laboratory"/>
            <person name="Ahrendt S."/>
            <person name="Sahu N."/>
            <person name="Indic B."/>
            <person name="Wong-Bajracharya J."/>
            <person name="Merenyi Z."/>
            <person name="Ke H.-M."/>
            <person name="Monk M."/>
            <person name="Kocsube S."/>
            <person name="Drula E."/>
            <person name="Lipzen A."/>
            <person name="Balint B."/>
            <person name="Henrissat B."/>
            <person name="Andreopoulos B."/>
            <person name="Martin F.M."/>
            <person name="Harder C.B."/>
            <person name="Rigling D."/>
            <person name="Ford K.L."/>
            <person name="Foster G.D."/>
            <person name="Pangilinan J."/>
            <person name="Papanicolaou A."/>
            <person name="Barry K."/>
            <person name="LaButti K."/>
            <person name="Viragh M."/>
            <person name="Koriabine M."/>
            <person name="Yan M."/>
            <person name="Riley R."/>
            <person name="Champramary S."/>
            <person name="Plett K.L."/>
            <person name="Tsai I.J."/>
            <person name="Slot J."/>
            <person name="Sipos G."/>
            <person name="Plett J."/>
            <person name="Nagy L.G."/>
            <person name="Grigoriev I.V."/>
        </authorList>
    </citation>
    <scope>NUCLEOTIDE SEQUENCE</scope>
    <source>
        <strain evidence="2">ICMP 16352</strain>
    </source>
</reference>
<dbReference type="Pfam" id="PF12697">
    <property type="entry name" value="Abhydrolase_6"/>
    <property type="match status" value="1"/>
</dbReference>
<dbReference type="AlphaFoldDB" id="A0AA39P2G4"/>
<keyword evidence="3" id="KW-1185">Reference proteome</keyword>
<protein>
    <submittedName>
        <fullName evidence="2">Alpha/Beta hydrolase protein</fullName>
    </submittedName>
</protein>
<feature type="domain" description="AB hydrolase-1" evidence="1">
    <location>
        <begin position="36"/>
        <end position="319"/>
    </location>
</feature>
<evidence type="ECO:0000259" key="1">
    <source>
        <dbReference type="Pfam" id="PF12697"/>
    </source>
</evidence>
<keyword evidence="2" id="KW-0378">Hydrolase</keyword>
<dbReference type="InterPro" id="IPR000073">
    <property type="entry name" value="AB_hydrolase_1"/>
</dbReference>
<organism evidence="2 3">
    <name type="scientific">Armillaria novae-zelandiae</name>
    <dbReference type="NCBI Taxonomy" id="153914"/>
    <lineage>
        <taxon>Eukaryota</taxon>
        <taxon>Fungi</taxon>
        <taxon>Dikarya</taxon>
        <taxon>Basidiomycota</taxon>
        <taxon>Agaricomycotina</taxon>
        <taxon>Agaricomycetes</taxon>
        <taxon>Agaricomycetidae</taxon>
        <taxon>Agaricales</taxon>
        <taxon>Marasmiineae</taxon>
        <taxon>Physalacriaceae</taxon>
        <taxon>Armillaria</taxon>
    </lineage>
</organism>
<gene>
    <name evidence="2" type="ORF">IW261DRAFT_1642018</name>
</gene>
<name>A0AA39P2G4_9AGAR</name>
<evidence type="ECO:0000313" key="3">
    <source>
        <dbReference type="Proteomes" id="UP001175227"/>
    </source>
</evidence>
<accession>A0AA39P2G4</accession>
<dbReference type="SUPFAM" id="SSF53474">
    <property type="entry name" value="alpha/beta-Hydrolases"/>
    <property type="match status" value="1"/>
</dbReference>
<evidence type="ECO:0000313" key="2">
    <source>
        <dbReference type="EMBL" id="KAK0476327.1"/>
    </source>
</evidence>
<sequence length="341" mass="37333">MNVTEFIIDTYGAGTPLVATAKRYRPSTATKKGYILIFAHGTGFQQIKSTGSQLSNACMPTGGPVVEAWAIDSQTHGAAATLNRDAIDEPGFTYSSYHFAEACANLCKIHLNGTRHPIVLVGHSAGAASAALVPSFYGRSGTPPFSALILIEPAIWPGSMIDMADSPAYKLACVAIPRRRKTWGSRDAVRKDLGKRAPWGMWDKRILDIYVVGKVCRRFTPAESTRNTASRRTRKGCPSGVVLLHESQPFINQINAVYPVAELDKLRKKVPVHLVYGERNDLFTREKQESLLRGRRFASVTRIPGAGHLVVQEAPDAVGDVLLSILGGLENQRYVEREYVL</sequence>
<comment type="caution">
    <text evidence="2">The sequence shown here is derived from an EMBL/GenBank/DDBJ whole genome shotgun (WGS) entry which is preliminary data.</text>
</comment>
<dbReference type="InterPro" id="IPR029058">
    <property type="entry name" value="AB_hydrolase_fold"/>
</dbReference>
<dbReference type="Proteomes" id="UP001175227">
    <property type="component" value="Unassembled WGS sequence"/>
</dbReference>
<proteinExistence type="predicted"/>